<dbReference type="InterPro" id="IPR034819">
    <property type="entry name" value="CPEB"/>
</dbReference>
<dbReference type="Proteomes" id="UP000095282">
    <property type="component" value="Unplaced"/>
</dbReference>
<dbReference type="FunFam" id="4.10.640.40:FF:000001">
    <property type="entry name" value="Cytoplasmic polyadenylation element-binding 2 isoform X2"/>
    <property type="match status" value="1"/>
</dbReference>
<keyword evidence="5 9" id="KW-0694">RNA-binding</keyword>
<dbReference type="GO" id="GO:2000766">
    <property type="term" value="P:negative regulation of cytoplasmic translation"/>
    <property type="evidence" value="ECO:0007669"/>
    <property type="project" value="TreeGrafter"/>
</dbReference>
<dbReference type="AlphaFoldDB" id="A0A1I7UHK9"/>
<evidence type="ECO:0000313" key="12">
    <source>
        <dbReference type="Proteomes" id="UP000095282"/>
    </source>
</evidence>
<dbReference type="PROSITE" id="PS50102">
    <property type="entry name" value="RRM"/>
    <property type="match status" value="2"/>
</dbReference>
<evidence type="ECO:0000256" key="9">
    <source>
        <dbReference type="PROSITE-ProRule" id="PRU00176"/>
    </source>
</evidence>
<dbReference type="PANTHER" id="PTHR12566:SF17">
    <property type="entry name" value="CYTOPLASMIC POLYADENYLATION ELEMENT-BINDING PROTEIN 1"/>
    <property type="match status" value="1"/>
</dbReference>
<evidence type="ECO:0000256" key="7">
    <source>
        <dbReference type="ARBA" id="ARBA00065903"/>
    </source>
</evidence>
<dbReference type="Pfam" id="PF16366">
    <property type="entry name" value="CEBP_ZZ"/>
    <property type="match status" value="1"/>
</dbReference>
<proteinExistence type="predicted"/>
<dbReference type="InterPro" id="IPR032296">
    <property type="entry name" value="CEBP_ZZ"/>
</dbReference>
<keyword evidence="1" id="KW-0217">Developmental protein</keyword>
<dbReference type="Pfam" id="PF16367">
    <property type="entry name" value="RRM_7"/>
    <property type="match status" value="1"/>
</dbReference>
<reference evidence="13" key="1">
    <citation type="submission" date="2016-11" db="UniProtKB">
        <authorList>
            <consortium name="WormBaseParasite"/>
        </authorList>
    </citation>
    <scope>IDENTIFICATION</scope>
</reference>
<dbReference type="CDD" id="cd12726">
    <property type="entry name" value="RRM2_CPEB2_like"/>
    <property type="match status" value="1"/>
</dbReference>
<dbReference type="Gene3D" id="3.30.70.330">
    <property type="match status" value="2"/>
</dbReference>
<evidence type="ECO:0000256" key="3">
    <source>
        <dbReference type="ARBA" id="ARBA00022782"/>
    </source>
</evidence>
<protein>
    <recommendedName>
        <fullName evidence="8">Cytoplasmic polyadenylation element-binding protein 1</fullName>
    </recommendedName>
</protein>
<dbReference type="CDD" id="cd19757">
    <property type="entry name" value="Bbox1"/>
    <property type="match status" value="1"/>
</dbReference>
<feature type="domain" description="RRM" evidence="11">
    <location>
        <begin position="421"/>
        <end position="492"/>
    </location>
</feature>
<evidence type="ECO:0000256" key="1">
    <source>
        <dbReference type="ARBA" id="ARBA00022473"/>
    </source>
</evidence>
<dbReference type="CDD" id="cd12724">
    <property type="entry name" value="RRM1_CPEB2_like"/>
    <property type="match status" value="1"/>
</dbReference>
<dbReference type="SUPFAM" id="SSF54928">
    <property type="entry name" value="RNA-binding domain, RBD"/>
    <property type="match status" value="1"/>
</dbReference>
<dbReference type="GO" id="GO:0045202">
    <property type="term" value="C:synapse"/>
    <property type="evidence" value="ECO:0007669"/>
    <property type="project" value="TreeGrafter"/>
</dbReference>
<sequence>MMLLKADTKDLKIRNDIQKSLFLQQNKTARVIIAIGMMQHQLKACGDVKTSSTSRAYHGHRRSGTAAKKSSGNGSGNPFLATDVTNLDMNSNFLSKKLKKSTNGLVGGTNLAATNSFFGSPLGNNGINFAQTFNSSSPYNNADFHLAMASGDLPITPLMAVPFKQSSLLQAVDPSMDMTQFTEELNAIQSMPYSTLTQSALQSLLAANNAADISSYMSFPKSNMFSPPTCRVSGGARKNRIVEVKTVNDRSVIIVTDPQASASARPVVIPLNRPIMGVSQSCMEASRSRPISAEQLYSRKVFIGGLPIDVTDEEVWATFGSFGKVLIDWPRRPEHNNNRGDTYETENGRRNLRSVSGYVFLVFTNERSVQELVNACEFFDDKYYLQLSSPTMNDKAVQVRPWRLSDIDYFCDESASVDHRRTVFIGGVPRPTRACDLAHSLEEYYGTVSYVGIDIDPELKYPKGAARVTFASAQSFVRAISGRFVQVSHGENNKRVEIKPYVMEDQHCDECLGLLCKHNYAPYFCGDASCLQYYCEACWDRMHYEMCDTRAEHRPMVRTGDQTRVLLRPPHHPSHSYHPRHQQQMITHEHIEHHHSGHQPMISRIINRNAMMDSNQSVKPFSATPATIGY</sequence>
<dbReference type="Gene3D" id="4.10.640.40">
    <property type="entry name" value="Cytoplasmic polyadenylation element-binding protein, ZZ domain"/>
    <property type="match status" value="1"/>
</dbReference>
<feature type="domain" description="RRM" evidence="11">
    <location>
        <begin position="299"/>
        <end position="404"/>
    </location>
</feature>
<dbReference type="GO" id="GO:0007283">
    <property type="term" value="P:spermatogenesis"/>
    <property type="evidence" value="ECO:0007669"/>
    <property type="project" value="UniProtKB-KW"/>
</dbReference>
<evidence type="ECO:0000256" key="5">
    <source>
        <dbReference type="ARBA" id="ARBA00022884"/>
    </source>
</evidence>
<dbReference type="eggNOG" id="KOG0129">
    <property type="taxonomic scope" value="Eukaryota"/>
</dbReference>
<evidence type="ECO:0000256" key="4">
    <source>
        <dbReference type="ARBA" id="ARBA00022871"/>
    </source>
</evidence>
<dbReference type="GO" id="GO:0005737">
    <property type="term" value="C:cytoplasm"/>
    <property type="evidence" value="ECO:0007669"/>
    <property type="project" value="TreeGrafter"/>
</dbReference>
<dbReference type="SMART" id="SM00360">
    <property type="entry name" value="RRM"/>
    <property type="match status" value="2"/>
</dbReference>
<dbReference type="GO" id="GO:0043005">
    <property type="term" value="C:neuron projection"/>
    <property type="evidence" value="ECO:0007669"/>
    <property type="project" value="TreeGrafter"/>
</dbReference>
<dbReference type="GO" id="GO:0008135">
    <property type="term" value="F:translation factor activity, RNA binding"/>
    <property type="evidence" value="ECO:0007669"/>
    <property type="project" value="TreeGrafter"/>
</dbReference>
<organism evidence="12 13">
    <name type="scientific">Caenorhabditis tropicalis</name>
    <dbReference type="NCBI Taxonomy" id="1561998"/>
    <lineage>
        <taxon>Eukaryota</taxon>
        <taxon>Metazoa</taxon>
        <taxon>Ecdysozoa</taxon>
        <taxon>Nematoda</taxon>
        <taxon>Chromadorea</taxon>
        <taxon>Rhabditida</taxon>
        <taxon>Rhabditina</taxon>
        <taxon>Rhabditomorpha</taxon>
        <taxon>Rhabditoidea</taxon>
        <taxon>Rhabditidae</taxon>
        <taxon>Peloderinae</taxon>
        <taxon>Caenorhabditis</taxon>
    </lineage>
</organism>
<dbReference type="WBParaSite" id="Csp11.Scaffold629.g9406.t3">
    <property type="protein sequence ID" value="Csp11.Scaffold629.g9406.t3"/>
    <property type="gene ID" value="Csp11.Scaffold629.g9406"/>
</dbReference>
<evidence type="ECO:0000256" key="2">
    <source>
        <dbReference type="ARBA" id="ARBA00022737"/>
    </source>
</evidence>
<name>A0A1I7UHK9_9PELO</name>
<dbReference type="STRING" id="1561998.A0A1I7UHK9"/>
<evidence type="ECO:0000256" key="8">
    <source>
        <dbReference type="ARBA" id="ARBA00070028"/>
    </source>
</evidence>
<dbReference type="PANTHER" id="PTHR12566">
    <property type="entry name" value="CYTOPLASMIC POLYADENYLATION ELEMENT BINDING PROTEIN CPEB"/>
    <property type="match status" value="1"/>
</dbReference>
<keyword evidence="3" id="KW-0221">Differentiation</keyword>
<dbReference type="InterPro" id="IPR012677">
    <property type="entry name" value="Nucleotide-bd_a/b_plait_sf"/>
</dbReference>
<dbReference type="InterPro" id="IPR000504">
    <property type="entry name" value="RRM_dom"/>
</dbReference>
<dbReference type="InterPro" id="IPR035979">
    <property type="entry name" value="RBD_domain_sf"/>
</dbReference>
<keyword evidence="4" id="KW-0744">Spermatogenesis</keyword>
<dbReference type="GO" id="GO:0043022">
    <property type="term" value="F:ribosome binding"/>
    <property type="evidence" value="ECO:0007669"/>
    <property type="project" value="TreeGrafter"/>
</dbReference>
<dbReference type="InterPro" id="IPR038446">
    <property type="entry name" value="CEBP_ZZ_sf"/>
</dbReference>
<dbReference type="GO" id="GO:0030154">
    <property type="term" value="P:cell differentiation"/>
    <property type="evidence" value="ECO:0007669"/>
    <property type="project" value="UniProtKB-KW"/>
</dbReference>
<dbReference type="GO" id="GO:0005634">
    <property type="term" value="C:nucleus"/>
    <property type="evidence" value="ECO:0007669"/>
    <property type="project" value="TreeGrafter"/>
</dbReference>
<dbReference type="GO" id="GO:0003730">
    <property type="term" value="F:mRNA 3'-UTR binding"/>
    <property type="evidence" value="ECO:0007669"/>
    <property type="project" value="InterPro"/>
</dbReference>
<dbReference type="GO" id="GO:0000900">
    <property type="term" value="F:mRNA regulatory element binding translation repressor activity"/>
    <property type="evidence" value="ECO:0007669"/>
    <property type="project" value="TreeGrafter"/>
</dbReference>
<evidence type="ECO:0000256" key="10">
    <source>
        <dbReference type="SAM" id="MobiDB-lite"/>
    </source>
</evidence>
<evidence type="ECO:0000256" key="6">
    <source>
        <dbReference type="ARBA" id="ARBA00058170"/>
    </source>
</evidence>
<comment type="function">
    <text evidence="6">Cytoplasmic polyadenylation element binding protein that binds to and regulates the translation of specific mRNAs. Essential for progression through meiosis. Involved in spermatogenesis.</text>
</comment>
<keyword evidence="2" id="KW-0677">Repeat</keyword>
<evidence type="ECO:0000313" key="13">
    <source>
        <dbReference type="WBParaSite" id="Csp11.Scaffold629.g9406.t3"/>
    </source>
</evidence>
<evidence type="ECO:0000259" key="11">
    <source>
        <dbReference type="PROSITE" id="PS50102"/>
    </source>
</evidence>
<feature type="region of interest" description="Disordered" evidence="10">
    <location>
        <begin position="51"/>
        <end position="78"/>
    </location>
</feature>
<accession>A0A1I7UHK9</accession>
<keyword evidence="12" id="KW-1185">Reference proteome</keyword>
<comment type="subunit">
    <text evidence="7">Interacts with fbf-1.</text>
</comment>